<dbReference type="AlphaFoldDB" id="A0A2A6BED6"/>
<dbReference type="GO" id="GO:0005829">
    <property type="term" value="C:cytosol"/>
    <property type="evidence" value="ECO:0000318"/>
    <property type="project" value="GO_Central"/>
</dbReference>
<dbReference type="SUPFAM" id="SSF53927">
    <property type="entry name" value="Cytidine deaminase-like"/>
    <property type="match status" value="1"/>
</dbReference>
<dbReference type="Gene3D" id="3.40.140.20">
    <property type="match status" value="2"/>
</dbReference>
<dbReference type="InterPro" id="IPR016193">
    <property type="entry name" value="Cytidine_deaminase-like"/>
</dbReference>
<dbReference type="GO" id="GO:0004643">
    <property type="term" value="F:phosphoribosylaminoimidazolecarboxamide formyltransferase activity"/>
    <property type="evidence" value="ECO:0000318"/>
    <property type="project" value="GO_Central"/>
</dbReference>
<dbReference type="NCBIfam" id="NF005492">
    <property type="entry name" value="PRK07106.1"/>
    <property type="match status" value="1"/>
</dbReference>
<dbReference type="GO" id="GO:0003937">
    <property type="term" value="F:IMP cyclohydrolase activity"/>
    <property type="evidence" value="ECO:0000318"/>
    <property type="project" value="GO_Central"/>
</dbReference>
<dbReference type="FunFam" id="3.40.140.20:FF:000003">
    <property type="entry name" value="Bifunctional purine biosynthesis protein"/>
    <property type="match status" value="1"/>
</dbReference>
<dbReference type="InterPro" id="IPR024051">
    <property type="entry name" value="AICAR_Tfase_dup_dom_sf"/>
</dbReference>
<name>A0A2A6BED6_PRIPA</name>
<proteinExistence type="predicted"/>
<accession>A0A2A6BED6</accession>
<dbReference type="Pfam" id="PF01808">
    <property type="entry name" value="AICARFT_IMPCHas"/>
    <property type="match status" value="1"/>
</dbReference>
<evidence type="ECO:0000313" key="1">
    <source>
        <dbReference type="EnsemblMetazoa" id="PPA15693.1"/>
    </source>
</evidence>
<dbReference type="GO" id="GO:0006189">
    <property type="term" value="P:'de novo' IMP biosynthetic process"/>
    <property type="evidence" value="ECO:0000318"/>
    <property type="project" value="GO_Central"/>
</dbReference>
<dbReference type="InterPro" id="IPR024050">
    <property type="entry name" value="AICAR_Tfase_insert_dom_sf"/>
</dbReference>
<sequence length="467" mass="51300">MSRISSMAYKKVDGMTIDDRRRSASNSRLYNRLHSLHSGRSASTNSSPFNSKAFQHTFSYDDSITGYLSKELREDAQYLALKYGMTSHQGGVSNLHSVREEMPVKVLNGSPGYINILDALNGWQMVKELREATGIPSAASFKHVTPAGAAIGIPLSEAEAAACMVSDLSLDTKKPSLAAAYARARGADRMSSFGDMIALSDKCDEATAKIISREVSEGVVAPDYDHAALSILVKKKGGNYTVFKIDPQYLPSETEERTIFGLKLRQKRNNTTINGETFANVVSENKELPKSVVNDLIVATIAIKYAQSNSVCIAHRGQVIGLGAGQQSRIHCTRLAADKAANWFLRQHPRVLSLPWRSNLKRSERATGIEMLIESGLGGEEERDDYFTQSVPPLTLEERSEWLKEREGVVLSSDGTFPANDNMEVVMQCGVRYIAQPGGSTKDQPVIDNANRYGVTLIHTGLKLFHH</sequence>
<dbReference type="PIRSF" id="PIRSF000414">
    <property type="entry name" value="AICARFT_IMPCHas"/>
    <property type="match status" value="1"/>
</dbReference>
<dbReference type="Proteomes" id="UP000005239">
    <property type="component" value="Unassembled WGS sequence"/>
</dbReference>
<dbReference type="PANTHER" id="PTHR11692">
    <property type="entry name" value="BIFUNCTIONAL PURINE BIOSYNTHESIS PROTEIN PURH"/>
    <property type="match status" value="1"/>
</dbReference>
<accession>A0A8R1UAB6</accession>
<dbReference type="Gene3D" id="1.10.287.440">
    <property type="match status" value="1"/>
</dbReference>
<reference evidence="1" key="2">
    <citation type="submission" date="2022-06" db="UniProtKB">
        <authorList>
            <consortium name="EnsemblMetazoa"/>
        </authorList>
    </citation>
    <scope>IDENTIFICATION</scope>
    <source>
        <strain evidence="1">PS312</strain>
    </source>
</reference>
<reference evidence="2" key="1">
    <citation type="journal article" date="2008" name="Nat. Genet.">
        <title>The Pristionchus pacificus genome provides a unique perspective on nematode lifestyle and parasitism.</title>
        <authorList>
            <person name="Dieterich C."/>
            <person name="Clifton S.W."/>
            <person name="Schuster L.N."/>
            <person name="Chinwalla A."/>
            <person name="Delehaunty K."/>
            <person name="Dinkelacker I."/>
            <person name="Fulton L."/>
            <person name="Fulton R."/>
            <person name="Godfrey J."/>
            <person name="Minx P."/>
            <person name="Mitreva M."/>
            <person name="Roeseler W."/>
            <person name="Tian H."/>
            <person name="Witte H."/>
            <person name="Yang S.P."/>
            <person name="Wilson R.K."/>
            <person name="Sommer R.J."/>
        </authorList>
    </citation>
    <scope>NUCLEOTIDE SEQUENCE [LARGE SCALE GENOMIC DNA]</scope>
    <source>
        <strain evidence="2">PS312</strain>
    </source>
</reference>
<gene>
    <name evidence="1" type="primary">WBGene00105247</name>
</gene>
<keyword evidence="2" id="KW-1185">Reference proteome</keyword>
<dbReference type="EnsemblMetazoa" id="PPA15693.1">
    <property type="protein sequence ID" value="PPA15693.1"/>
    <property type="gene ID" value="WBGene00105247"/>
</dbReference>
<evidence type="ECO:0000313" key="2">
    <source>
        <dbReference type="Proteomes" id="UP000005239"/>
    </source>
</evidence>
<protein>
    <submittedName>
        <fullName evidence="1">Atic-1</fullName>
    </submittedName>
</protein>
<dbReference type="PANTHER" id="PTHR11692:SF0">
    <property type="entry name" value="BIFUNCTIONAL PURINE BIOSYNTHESIS PROTEIN ATIC"/>
    <property type="match status" value="1"/>
</dbReference>
<dbReference type="SMART" id="SM00798">
    <property type="entry name" value="AICARFT_IMPCHas"/>
    <property type="match status" value="1"/>
</dbReference>
<organism evidence="1 2">
    <name type="scientific">Pristionchus pacificus</name>
    <name type="common">Parasitic nematode worm</name>
    <dbReference type="NCBI Taxonomy" id="54126"/>
    <lineage>
        <taxon>Eukaryota</taxon>
        <taxon>Metazoa</taxon>
        <taxon>Ecdysozoa</taxon>
        <taxon>Nematoda</taxon>
        <taxon>Chromadorea</taxon>
        <taxon>Rhabditida</taxon>
        <taxon>Rhabditina</taxon>
        <taxon>Diplogasteromorpha</taxon>
        <taxon>Diplogasteroidea</taxon>
        <taxon>Neodiplogasteridae</taxon>
        <taxon>Pristionchus</taxon>
    </lineage>
</organism>
<dbReference type="InterPro" id="IPR002695">
    <property type="entry name" value="PurH-like"/>
</dbReference>
<dbReference type="OrthoDB" id="6017153at2759"/>